<dbReference type="UniPathway" id="UPA00904">
    <property type="reaction ID" value="UER00871"/>
</dbReference>
<reference evidence="8 11" key="2">
    <citation type="submission" date="2019-07" db="EMBL/GenBank/DDBJ databases">
        <title>Whole genome shotgun sequence of Halolactibacillus halophilus NBRC 100868.</title>
        <authorList>
            <person name="Hosoyama A."/>
            <person name="Uohara A."/>
            <person name="Ohji S."/>
            <person name="Ichikawa N."/>
        </authorList>
    </citation>
    <scope>NUCLEOTIDE SEQUENCE [LARGE SCALE GENOMIC DNA]</scope>
    <source>
        <strain evidence="8 11">NBRC 100868</strain>
    </source>
</reference>
<organism evidence="9 10">
    <name type="scientific">Halolactibacillus halophilus</name>
    <dbReference type="NCBI Taxonomy" id="306540"/>
    <lineage>
        <taxon>Bacteria</taxon>
        <taxon>Bacillati</taxon>
        <taxon>Bacillota</taxon>
        <taxon>Bacilli</taxon>
        <taxon>Bacillales</taxon>
        <taxon>Bacillaceae</taxon>
        <taxon>Halolactibacillus</taxon>
    </lineage>
</organism>
<keyword evidence="2 6" id="KW-0028">Amino-acid biosynthesis</keyword>
<keyword evidence="4 6" id="KW-0486">Methionine biosynthesis</keyword>
<comment type="catalytic activity">
    <reaction evidence="6">
        <text>S-adenosyl-L-homocysteine + H2O = S-(5-deoxy-D-ribos-5-yl)-L-homocysteine + adenine</text>
        <dbReference type="Rhea" id="RHEA:17805"/>
        <dbReference type="ChEBI" id="CHEBI:15377"/>
        <dbReference type="ChEBI" id="CHEBI:16708"/>
        <dbReference type="ChEBI" id="CHEBI:57856"/>
        <dbReference type="ChEBI" id="CHEBI:58195"/>
        <dbReference type="EC" id="3.2.2.9"/>
    </reaction>
</comment>
<feature type="active site" description="Proton donor" evidence="6">
    <location>
        <position position="197"/>
    </location>
</feature>
<dbReference type="Gene3D" id="3.40.50.1580">
    <property type="entry name" value="Nucleoside phosphorylase domain"/>
    <property type="match status" value="1"/>
</dbReference>
<comment type="function">
    <text evidence="6">Catalyzes the irreversible cleavage of the glycosidic bond in both 5'-methylthioadenosine (MTA) and S-adenosylhomocysteine (SAH/AdoHcy) to adenine and the corresponding thioribose, 5'-methylthioribose and S-ribosylhomocysteine, respectively. Also cleaves 5'-deoxyadenosine, a toxic by-product of radical S-adenosylmethionine (SAM) enzymes, into 5-deoxyribose and adenine.</text>
</comment>
<dbReference type="PANTHER" id="PTHR46832">
    <property type="entry name" value="5'-METHYLTHIOADENOSINE/S-ADENOSYLHOMOCYSTEINE NUCLEOSIDASE"/>
    <property type="match status" value="1"/>
</dbReference>
<feature type="binding site" evidence="6">
    <location>
        <position position="77"/>
    </location>
    <ligand>
        <name>substrate</name>
    </ligand>
</feature>
<feature type="binding site" evidence="6">
    <location>
        <position position="152"/>
    </location>
    <ligand>
        <name>substrate</name>
    </ligand>
</feature>
<dbReference type="GO" id="GO:0008782">
    <property type="term" value="F:adenosylhomocysteine nucleosidase activity"/>
    <property type="evidence" value="ECO:0007669"/>
    <property type="project" value="UniProtKB-UniRule"/>
</dbReference>
<comment type="catalytic activity">
    <reaction evidence="5">
        <text>5'-deoxyadenosine + H2O = 5-deoxy-D-ribose + adenine</text>
        <dbReference type="Rhea" id="RHEA:29859"/>
        <dbReference type="ChEBI" id="CHEBI:15377"/>
        <dbReference type="ChEBI" id="CHEBI:16708"/>
        <dbReference type="ChEBI" id="CHEBI:17319"/>
        <dbReference type="ChEBI" id="CHEBI:149540"/>
        <dbReference type="EC" id="3.2.2.9"/>
    </reaction>
    <physiologicalReaction direction="left-to-right" evidence="5">
        <dbReference type="Rhea" id="RHEA:29860"/>
    </physiologicalReaction>
</comment>
<evidence type="ECO:0000313" key="9">
    <source>
        <dbReference type="EMBL" id="SFO89389.1"/>
    </source>
</evidence>
<dbReference type="RefSeq" id="WP_089829242.1">
    <property type="nucleotide sequence ID" value="NZ_BJWI01000001.1"/>
</dbReference>
<feature type="active site" description="Proton acceptor" evidence="6">
    <location>
        <position position="11"/>
    </location>
</feature>
<dbReference type="Proteomes" id="UP000321547">
    <property type="component" value="Unassembled WGS sequence"/>
</dbReference>
<evidence type="ECO:0000256" key="2">
    <source>
        <dbReference type="ARBA" id="ARBA00022605"/>
    </source>
</evidence>
<keyword evidence="3 6" id="KW-0378">Hydrolase</keyword>
<dbReference type="HAMAP" id="MF_01684">
    <property type="entry name" value="Salvage_MtnN"/>
    <property type="match status" value="1"/>
</dbReference>
<protein>
    <recommendedName>
        <fullName evidence="6">5'-methylthioadenosine/S-adenosylhomocysteine nucleosidase</fullName>
        <shortName evidence="6">MTA/SAH nucleosidase</shortName>
        <shortName evidence="6">MTAN</shortName>
        <ecNumber evidence="6">3.2.2.9</ecNumber>
    </recommendedName>
    <alternativeName>
        <fullName evidence="6">5'-deoxyadenosine nucleosidase</fullName>
        <shortName evidence="6">DOA nucleosidase</shortName>
        <shortName evidence="6">dAdo nucleosidase</shortName>
    </alternativeName>
    <alternativeName>
        <fullName evidence="6">5'-methylthioadenosine nucleosidase</fullName>
        <shortName evidence="6">MTA nucleosidase</shortName>
    </alternativeName>
    <alternativeName>
        <fullName evidence="6">S-adenosylhomocysteine nucleosidase</fullName>
        <shortName evidence="6">AdoHcy nucleosidase</shortName>
        <shortName evidence="6">SAH nucleosidase</shortName>
        <shortName evidence="6">SRH nucleosidase</shortName>
    </alternativeName>
</protein>
<dbReference type="EC" id="3.2.2.9" evidence="6"/>
<reference evidence="9 10" key="1">
    <citation type="submission" date="2016-10" db="EMBL/GenBank/DDBJ databases">
        <authorList>
            <person name="de Groot N.N."/>
        </authorList>
    </citation>
    <scope>NUCLEOTIDE SEQUENCE [LARGE SCALE GENOMIC DNA]</scope>
    <source>
        <strain evidence="9 10">DSM 17073</strain>
    </source>
</reference>
<evidence type="ECO:0000256" key="4">
    <source>
        <dbReference type="ARBA" id="ARBA00023167"/>
    </source>
</evidence>
<dbReference type="GO" id="GO:0008930">
    <property type="term" value="F:methylthioadenosine nucleosidase activity"/>
    <property type="evidence" value="ECO:0007669"/>
    <property type="project" value="UniProtKB-UniRule"/>
</dbReference>
<dbReference type="Pfam" id="PF01048">
    <property type="entry name" value="PNP_UDP_1"/>
    <property type="match status" value="1"/>
</dbReference>
<dbReference type="FunFam" id="3.40.50.1580:FF:000001">
    <property type="entry name" value="MTA/SAH nucleosidase family protein"/>
    <property type="match status" value="1"/>
</dbReference>
<dbReference type="NCBIfam" id="NF004079">
    <property type="entry name" value="PRK05584.1"/>
    <property type="match status" value="1"/>
</dbReference>
<evidence type="ECO:0000313" key="10">
    <source>
        <dbReference type="Proteomes" id="UP000242243"/>
    </source>
</evidence>
<sequence length="230" mass="24898">MIGIIGAMDEEVRLLKENMAIKEELTVANCDFTVGMLKGVSVVLLKSGIGKVNAALATTILLERFAIRAVVNTGSAGGLDQTLSVGDIVIGREVVHHDVDVRAFDYDYGQVPGMPKRYLADTGLIKAIEMAIEEKNEVQSKQGLIATGDSFMQRADQVAGVLEHLPDTMAVEMEAAAIAQVCYQYHVPFVIIRSLSDIAGKESNVSFDQYLDQAAKHAAEMIMRVITNIA</sequence>
<dbReference type="InterPro" id="IPR000845">
    <property type="entry name" value="Nucleoside_phosphorylase_d"/>
</dbReference>
<dbReference type="GO" id="GO:0019284">
    <property type="term" value="P:L-methionine salvage from S-adenosylmethionine"/>
    <property type="evidence" value="ECO:0007669"/>
    <property type="project" value="TreeGrafter"/>
</dbReference>
<evidence type="ECO:0000256" key="5">
    <source>
        <dbReference type="ARBA" id="ARBA00050313"/>
    </source>
</evidence>
<evidence type="ECO:0000313" key="8">
    <source>
        <dbReference type="EMBL" id="GEM00536.1"/>
    </source>
</evidence>
<evidence type="ECO:0000313" key="11">
    <source>
        <dbReference type="Proteomes" id="UP000321547"/>
    </source>
</evidence>
<dbReference type="OrthoDB" id="9792278at2"/>
<comment type="pathway">
    <text evidence="1 6">Amino-acid biosynthesis; L-methionine biosynthesis via salvage pathway; S-methyl-5-thio-alpha-D-ribose 1-phosphate from S-methyl-5'-thioadenosine (hydrolase route): step 1/2.</text>
</comment>
<gene>
    <name evidence="6 8" type="primary">mtnN</name>
    <name evidence="8" type="ORF">HHA03_00680</name>
    <name evidence="9" type="ORF">SAMN05421839_10176</name>
</gene>
<proteinExistence type="inferred from homology"/>
<dbReference type="GO" id="GO:0019509">
    <property type="term" value="P:L-methionine salvage from methylthioadenosine"/>
    <property type="evidence" value="ECO:0007669"/>
    <property type="project" value="UniProtKB-UniRule"/>
</dbReference>
<dbReference type="EMBL" id="BJWI01000001">
    <property type="protein sequence ID" value="GEM00536.1"/>
    <property type="molecule type" value="Genomic_DNA"/>
</dbReference>
<accession>A0A1I5KWB3</accession>
<dbReference type="Proteomes" id="UP000242243">
    <property type="component" value="Unassembled WGS sequence"/>
</dbReference>
<feature type="domain" description="Nucleoside phosphorylase" evidence="7">
    <location>
        <begin position="2"/>
        <end position="226"/>
    </location>
</feature>
<dbReference type="GO" id="GO:0005829">
    <property type="term" value="C:cytosol"/>
    <property type="evidence" value="ECO:0007669"/>
    <property type="project" value="TreeGrafter"/>
</dbReference>
<dbReference type="PANTHER" id="PTHR46832:SF1">
    <property type="entry name" value="5'-METHYLTHIOADENOSINE_S-ADENOSYLHOMOCYSTEINE NUCLEOSIDASE"/>
    <property type="match status" value="1"/>
</dbReference>
<dbReference type="CDD" id="cd09008">
    <property type="entry name" value="MTAN"/>
    <property type="match status" value="1"/>
</dbReference>
<evidence type="ECO:0000256" key="3">
    <source>
        <dbReference type="ARBA" id="ARBA00022801"/>
    </source>
</evidence>
<dbReference type="InterPro" id="IPR035994">
    <property type="entry name" value="Nucleoside_phosphorylase_sf"/>
</dbReference>
<dbReference type="AlphaFoldDB" id="A0A1I5KWB3"/>
<dbReference type="GO" id="GO:0009164">
    <property type="term" value="P:nucleoside catabolic process"/>
    <property type="evidence" value="ECO:0007669"/>
    <property type="project" value="InterPro"/>
</dbReference>
<dbReference type="SUPFAM" id="SSF53167">
    <property type="entry name" value="Purine and uridine phosphorylases"/>
    <property type="match status" value="1"/>
</dbReference>
<evidence type="ECO:0000256" key="1">
    <source>
        <dbReference type="ARBA" id="ARBA00004945"/>
    </source>
</evidence>
<dbReference type="NCBIfam" id="TIGR01704">
    <property type="entry name" value="MTA_SAH-Nsdase"/>
    <property type="match status" value="1"/>
</dbReference>
<comment type="similarity">
    <text evidence="6">Belongs to the PNP/UDP phosphorylase family. MtnN subfamily.</text>
</comment>
<feature type="binding site" evidence="6">
    <location>
        <begin position="173"/>
        <end position="174"/>
    </location>
    <ligand>
        <name>substrate</name>
    </ligand>
</feature>
<dbReference type="STRING" id="306540.SAMN05421839_10176"/>
<dbReference type="InterPro" id="IPR010049">
    <property type="entry name" value="MTA_SAH_Nsdase"/>
</dbReference>
<name>A0A1I5KWB3_9BACI</name>
<comment type="catalytic activity">
    <reaction evidence="6">
        <text>S-methyl-5'-thioadenosine + H2O = 5-(methylsulfanyl)-D-ribose + adenine</text>
        <dbReference type="Rhea" id="RHEA:13617"/>
        <dbReference type="ChEBI" id="CHEBI:15377"/>
        <dbReference type="ChEBI" id="CHEBI:16708"/>
        <dbReference type="ChEBI" id="CHEBI:17509"/>
        <dbReference type="ChEBI" id="CHEBI:78440"/>
        <dbReference type="EC" id="3.2.2.9"/>
    </reaction>
</comment>
<evidence type="ECO:0000259" key="7">
    <source>
        <dbReference type="Pfam" id="PF01048"/>
    </source>
</evidence>
<evidence type="ECO:0000256" key="6">
    <source>
        <dbReference type="HAMAP-Rule" id="MF_01684"/>
    </source>
</evidence>
<dbReference type="EMBL" id="FOXC01000001">
    <property type="protein sequence ID" value="SFO89389.1"/>
    <property type="molecule type" value="Genomic_DNA"/>
</dbReference>
<keyword evidence="11" id="KW-1185">Reference proteome</keyword>